<dbReference type="PANTHER" id="PTHR45138">
    <property type="entry name" value="REGULATORY COMPONENTS OF SENSORY TRANSDUCTION SYSTEM"/>
    <property type="match status" value="1"/>
</dbReference>
<proteinExistence type="predicted"/>
<evidence type="ECO:0000256" key="3">
    <source>
        <dbReference type="SAM" id="Phobius"/>
    </source>
</evidence>
<evidence type="ECO:0000313" key="5">
    <source>
        <dbReference type="EMBL" id="AOU97120.1"/>
    </source>
</evidence>
<feature type="transmembrane region" description="Helical" evidence="3">
    <location>
        <begin position="130"/>
        <end position="149"/>
    </location>
</feature>
<dbReference type="InterPro" id="IPR050469">
    <property type="entry name" value="Diguanylate_Cyclase"/>
</dbReference>
<gene>
    <name evidence="5" type="ORF">BI364_03085</name>
</gene>
<dbReference type="CDD" id="cd01949">
    <property type="entry name" value="GGDEF"/>
    <property type="match status" value="1"/>
</dbReference>
<dbReference type="Pfam" id="PF00990">
    <property type="entry name" value="GGDEF"/>
    <property type="match status" value="1"/>
</dbReference>
<dbReference type="NCBIfam" id="TIGR00254">
    <property type="entry name" value="GGDEF"/>
    <property type="match status" value="1"/>
</dbReference>
<dbReference type="Gene3D" id="3.30.70.270">
    <property type="match status" value="1"/>
</dbReference>
<keyword evidence="3" id="KW-0472">Membrane</keyword>
<feature type="transmembrane region" description="Helical" evidence="3">
    <location>
        <begin position="83"/>
        <end position="100"/>
    </location>
</feature>
<feature type="transmembrane region" description="Helical" evidence="3">
    <location>
        <begin position="51"/>
        <end position="71"/>
    </location>
</feature>
<dbReference type="AlphaFoldDB" id="A0A1D8IKX2"/>
<dbReference type="EC" id="2.7.7.65" evidence="1"/>
<protein>
    <recommendedName>
        <fullName evidence="1">diguanylate cyclase</fullName>
        <ecNumber evidence="1">2.7.7.65</ecNumber>
    </recommendedName>
</protein>
<dbReference type="SMART" id="SM00267">
    <property type="entry name" value="GGDEF"/>
    <property type="match status" value="1"/>
</dbReference>
<dbReference type="PANTHER" id="PTHR45138:SF9">
    <property type="entry name" value="DIGUANYLATE CYCLASE DGCM-RELATED"/>
    <property type="match status" value="1"/>
</dbReference>
<dbReference type="GO" id="GO:0005886">
    <property type="term" value="C:plasma membrane"/>
    <property type="evidence" value="ECO:0007669"/>
    <property type="project" value="TreeGrafter"/>
</dbReference>
<evidence type="ECO:0000256" key="1">
    <source>
        <dbReference type="ARBA" id="ARBA00012528"/>
    </source>
</evidence>
<evidence type="ECO:0000313" key="6">
    <source>
        <dbReference type="Proteomes" id="UP000095401"/>
    </source>
</evidence>
<evidence type="ECO:0000256" key="2">
    <source>
        <dbReference type="ARBA" id="ARBA00034247"/>
    </source>
</evidence>
<dbReference type="PROSITE" id="PS50887">
    <property type="entry name" value="GGDEF"/>
    <property type="match status" value="1"/>
</dbReference>
<sequence length="366" mass="40296">MEEEGLERDIAGEQDQSPTLFGERLPFLYIGAPLGVLASLVMFYIESRQASWLRASSALMFPVFAPLLLYWMHRDRSTYEHGLRGMALLIVLSLISGALLNFSSPILLIWIPVIPLSYVLLLGHARAVRWNVATLLGLIVAYILFPVMNDGARPVSVLIFGVSLLAASVSMLLSWHHYRELSVYQRRLYEQASYDGLTGAMMREPGMEILARFMSQADRQPAQAVSVALLDLDDFKRINDEEGHLAGDRVLQGVTAEVRAHIRGGDYLIRLGGEEFLIIFPGMQAEEAYALSETLRQRIPAVTDGLSRRPVTTSIGLAQYRPGEALGQLLGRADHLMYAAKTTGKNKVCTDMASSGQPTGATESAG</sequence>
<dbReference type="KEGG" id="aprs:BI364_03085"/>
<feature type="transmembrane region" description="Helical" evidence="3">
    <location>
        <begin position="27"/>
        <end position="45"/>
    </location>
</feature>
<reference evidence="6" key="1">
    <citation type="submission" date="2016-09" db="EMBL/GenBank/DDBJ databases">
        <title>Acidihalobacter prosperus F5.</title>
        <authorList>
            <person name="Khaleque H.N."/>
            <person name="Ramsay J.P."/>
            <person name="Kaksonen A.H."/>
            <person name="Boxall N.J."/>
            <person name="Watkin E.L.J."/>
        </authorList>
    </citation>
    <scope>NUCLEOTIDE SEQUENCE [LARGE SCALE GENOMIC DNA]</scope>
    <source>
        <strain evidence="6">F5</strain>
    </source>
</reference>
<keyword evidence="3" id="KW-1133">Transmembrane helix</keyword>
<evidence type="ECO:0000259" key="4">
    <source>
        <dbReference type="PROSITE" id="PS50887"/>
    </source>
</evidence>
<feature type="transmembrane region" description="Helical" evidence="3">
    <location>
        <begin position="155"/>
        <end position="178"/>
    </location>
</feature>
<dbReference type="GO" id="GO:0043709">
    <property type="term" value="P:cell adhesion involved in single-species biofilm formation"/>
    <property type="evidence" value="ECO:0007669"/>
    <property type="project" value="TreeGrafter"/>
</dbReference>
<dbReference type="InterPro" id="IPR000160">
    <property type="entry name" value="GGDEF_dom"/>
</dbReference>
<dbReference type="GO" id="GO:1902201">
    <property type="term" value="P:negative regulation of bacterial-type flagellum-dependent cell motility"/>
    <property type="evidence" value="ECO:0007669"/>
    <property type="project" value="TreeGrafter"/>
</dbReference>
<organism evidence="5 6">
    <name type="scientific">Acidihalobacter yilgarnensis</name>
    <dbReference type="NCBI Taxonomy" id="2819280"/>
    <lineage>
        <taxon>Bacteria</taxon>
        <taxon>Pseudomonadati</taxon>
        <taxon>Pseudomonadota</taxon>
        <taxon>Gammaproteobacteria</taxon>
        <taxon>Chromatiales</taxon>
        <taxon>Ectothiorhodospiraceae</taxon>
        <taxon>Acidihalobacter</taxon>
    </lineage>
</organism>
<feature type="domain" description="GGDEF" evidence="4">
    <location>
        <begin position="223"/>
        <end position="353"/>
    </location>
</feature>
<accession>A0A1D8IKX2</accession>
<keyword evidence="3" id="KW-0812">Transmembrane</keyword>
<dbReference type="GO" id="GO:0052621">
    <property type="term" value="F:diguanylate cyclase activity"/>
    <property type="evidence" value="ECO:0007669"/>
    <property type="project" value="UniProtKB-EC"/>
</dbReference>
<keyword evidence="6" id="KW-1185">Reference proteome</keyword>
<dbReference type="SUPFAM" id="SSF55073">
    <property type="entry name" value="Nucleotide cyclase"/>
    <property type="match status" value="1"/>
</dbReference>
<dbReference type="InterPro" id="IPR043128">
    <property type="entry name" value="Rev_trsase/Diguanyl_cyclase"/>
</dbReference>
<name>A0A1D8IKX2_9GAMM</name>
<dbReference type="Proteomes" id="UP000095401">
    <property type="component" value="Chromosome"/>
</dbReference>
<comment type="catalytic activity">
    <reaction evidence="2">
        <text>2 GTP = 3',3'-c-di-GMP + 2 diphosphate</text>
        <dbReference type="Rhea" id="RHEA:24898"/>
        <dbReference type="ChEBI" id="CHEBI:33019"/>
        <dbReference type="ChEBI" id="CHEBI:37565"/>
        <dbReference type="ChEBI" id="CHEBI:58805"/>
        <dbReference type="EC" id="2.7.7.65"/>
    </reaction>
</comment>
<dbReference type="InterPro" id="IPR029787">
    <property type="entry name" value="Nucleotide_cyclase"/>
</dbReference>
<dbReference type="EMBL" id="CP017415">
    <property type="protein sequence ID" value="AOU97120.1"/>
    <property type="molecule type" value="Genomic_DNA"/>
</dbReference>